<dbReference type="AlphaFoldDB" id="I4BP36"/>
<evidence type="ECO:0000313" key="4">
    <source>
        <dbReference type="Proteomes" id="UP000006057"/>
    </source>
</evidence>
<evidence type="ECO:0000259" key="2">
    <source>
        <dbReference type="Pfam" id="PF11160"/>
    </source>
</evidence>
<dbReference type="KEGG" id="mcb:Mycch_4333"/>
<gene>
    <name evidence="3" type="ordered locus">Mycch_4333</name>
</gene>
<dbReference type="Proteomes" id="UP000006057">
    <property type="component" value="Chromosome"/>
</dbReference>
<dbReference type="EMBL" id="CP003053">
    <property type="protein sequence ID" value="AFM19043.1"/>
    <property type="molecule type" value="Genomic_DNA"/>
</dbReference>
<feature type="compositionally biased region" description="Polar residues" evidence="1">
    <location>
        <begin position="13"/>
        <end position="22"/>
    </location>
</feature>
<dbReference type="eggNOG" id="ENOG50336GE">
    <property type="taxonomic scope" value="Bacteria"/>
</dbReference>
<name>I4BP36_MYCCN</name>
<dbReference type="STRING" id="710421.Mycch_4333"/>
<dbReference type="RefSeq" id="WP_014817511.1">
    <property type="nucleotide sequence ID" value="NC_018027.1"/>
</dbReference>
<feature type="domain" description="Hypervirulence associated protein TUDOR" evidence="2">
    <location>
        <begin position="9"/>
        <end position="67"/>
    </location>
</feature>
<dbReference type="Pfam" id="PF11160">
    <property type="entry name" value="Hva1_TUDOR"/>
    <property type="match status" value="1"/>
</dbReference>
<feature type="region of interest" description="Disordered" evidence="1">
    <location>
        <begin position="1"/>
        <end position="78"/>
    </location>
</feature>
<keyword evidence="4" id="KW-1185">Reference proteome</keyword>
<dbReference type="PATRIC" id="fig|710421.3.peg.4326"/>
<dbReference type="HOGENOM" id="CLU_180079_1_1_11"/>
<evidence type="ECO:0000256" key="1">
    <source>
        <dbReference type="SAM" id="MobiDB-lite"/>
    </source>
</evidence>
<proteinExistence type="predicted"/>
<protein>
    <recommendedName>
        <fullName evidence="2">Hypervirulence associated protein TUDOR domain-containing protein</fullName>
    </recommendedName>
</protein>
<organism evidence="3 4">
    <name type="scientific">Mycolicibacterium chubuense (strain NBB4)</name>
    <name type="common">Mycobacterium chubuense</name>
    <dbReference type="NCBI Taxonomy" id="710421"/>
    <lineage>
        <taxon>Bacteria</taxon>
        <taxon>Bacillati</taxon>
        <taxon>Actinomycetota</taxon>
        <taxon>Actinomycetes</taxon>
        <taxon>Mycobacteriales</taxon>
        <taxon>Mycobacteriaceae</taxon>
        <taxon>Mycolicibacterium</taxon>
    </lineage>
</organism>
<sequence length="78" mass="8463">MSQQEFTKGDKVTWQSHGSTAEGTVEEKITSDTEAAGRTVRASEDEPQYRVRSDKSGNDAVHKPDALTAANLARKSTP</sequence>
<accession>I4BP36</accession>
<dbReference type="OrthoDB" id="71751at2"/>
<dbReference type="InterPro" id="IPR021331">
    <property type="entry name" value="Hva1_TUDOR"/>
</dbReference>
<reference evidence="3 4" key="1">
    <citation type="submission" date="2012-06" db="EMBL/GenBank/DDBJ databases">
        <title>Complete sequence of chromosome of Mycobacterium chubuense NBB4.</title>
        <authorList>
            <consortium name="US DOE Joint Genome Institute"/>
            <person name="Lucas S."/>
            <person name="Han J."/>
            <person name="Lapidus A."/>
            <person name="Cheng J.-F."/>
            <person name="Goodwin L."/>
            <person name="Pitluck S."/>
            <person name="Peters L."/>
            <person name="Mikhailova N."/>
            <person name="Teshima H."/>
            <person name="Detter J.C."/>
            <person name="Han C."/>
            <person name="Tapia R."/>
            <person name="Land M."/>
            <person name="Hauser L."/>
            <person name="Kyrpides N."/>
            <person name="Ivanova N."/>
            <person name="Pagani I."/>
            <person name="Mattes T."/>
            <person name="Holmes A."/>
            <person name="Rutledge P."/>
            <person name="Paulsen I."/>
            <person name="Coleman N."/>
            <person name="Woyke T."/>
        </authorList>
    </citation>
    <scope>NUCLEOTIDE SEQUENCE [LARGE SCALE GENOMIC DNA]</scope>
    <source>
        <strain evidence="3 4">NBB4</strain>
    </source>
</reference>
<dbReference type="Gene3D" id="2.30.30.1060">
    <property type="match status" value="1"/>
</dbReference>
<evidence type="ECO:0000313" key="3">
    <source>
        <dbReference type="EMBL" id="AFM19043.1"/>
    </source>
</evidence>
<feature type="compositionally biased region" description="Basic and acidic residues" evidence="1">
    <location>
        <begin position="41"/>
        <end position="65"/>
    </location>
</feature>